<comment type="caution">
    <text evidence="3">The sequence shown here is derived from an EMBL/GenBank/DDBJ whole genome shotgun (WGS) entry which is preliminary data.</text>
</comment>
<gene>
    <name evidence="3" type="ORF">B296_00030365</name>
</gene>
<accession>A0A426XP18</accession>
<evidence type="ECO:0000256" key="1">
    <source>
        <dbReference type="SAM" id="MobiDB-lite"/>
    </source>
</evidence>
<evidence type="ECO:0000256" key="2">
    <source>
        <dbReference type="SAM" id="Phobius"/>
    </source>
</evidence>
<sequence length="189" mass="20831">MANTALVFARPVASLVPFGLPWGQYKKGKRTPNLAHKSDAWITAVWRGLQLGISFRPWGALFNVVQRSGRAPLGMKAMPVLTWRRTPLDASSSSSRGGEEGERKGARAAGRDKAMPSIPCSLSDLDSIRNSEEEVMVALDHLPRDATDMIDILKAEQAPLHLWLIIAVGSPSSLPVYFALFSYLFRRPF</sequence>
<feature type="transmembrane region" description="Helical" evidence="2">
    <location>
        <begin position="160"/>
        <end position="185"/>
    </location>
</feature>
<dbReference type="Proteomes" id="UP000287651">
    <property type="component" value="Unassembled WGS sequence"/>
</dbReference>
<evidence type="ECO:0000313" key="3">
    <source>
        <dbReference type="EMBL" id="RRT41253.1"/>
    </source>
</evidence>
<evidence type="ECO:0000313" key="4">
    <source>
        <dbReference type="Proteomes" id="UP000287651"/>
    </source>
</evidence>
<reference evidence="3 4" key="1">
    <citation type="journal article" date="2014" name="Agronomy (Basel)">
        <title>A Draft Genome Sequence for Ensete ventricosum, the Drought-Tolerant Tree Against Hunger.</title>
        <authorList>
            <person name="Harrison J."/>
            <person name="Moore K.A."/>
            <person name="Paszkiewicz K."/>
            <person name="Jones T."/>
            <person name="Grant M."/>
            <person name="Ambacheew D."/>
            <person name="Muzemil S."/>
            <person name="Studholme D.J."/>
        </authorList>
    </citation>
    <scope>NUCLEOTIDE SEQUENCE [LARGE SCALE GENOMIC DNA]</scope>
</reference>
<keyword evidence="2" id="KW-1133">Transmembrane helix</keyword>
<name>A0A426XP18_ENSVE</name>
<protein>
    <submittedName>
        <fullName evidence="3">Uncharacterized protein</fullName>
    </submittedName>
</protein>
<organism evidence="3 4">
    <name type="scientific">Ensete ventricosum</name>
    <name type="common">Abyssinian banana</name>
    <name type="synonym">Musa ensete</name>
    <dbReference type="NCBI Taxonomy" id="4639"/>
    <lineage>
        <taxon>Eukaryota</taxon>
        <taxon>Viridiplantae</taxon>
        <taxon>Streptophyta</taxon>
        <taxon>Embryophyta</taxon>
        <taxon>Tracheophyta</taxon>
        <taxon>Spermatophyta</taxon>
        <taxon>Magnoliopsida</taxon>
        <taxon>Liliopsida</taxon>
        <taxon>Zingiberales</taxon>
        <taxon>Musaceae</taxon>
        <taxon>Ensete</taxon>
    </lineage>
</organism>
<dbReference type="EMBL" id="AMZH03018718">
    <property type="protein sequence ID" value="RRT41253.1"/>
    <property type="molecule type" value="Genomic_DNA"/>
</dbReference>
<dbReference type="AlphaFoldDB" id="A0A426XP18"/>
<keyword evidence="2" id="KW-0472">Membrane</keyword>
<keyword evidence="2" id="KW-0812">Transmembrane</keyword>
<feature type="region of interest" description="Disordered" evidence="1">
    <location>
        <begin position="87"/>
        <end position="114"/>
    </location>
</feature>
<proteinExistence type="predicted"/>
<feature type="compositionally biased region" description="Basic and acidic residues" evidence="1">
    <location>
        <begin position="97"/>
        <end position="114"/>
    </location>
</feature>